<comment type="caution">
    <text evidence="4">The sequence shown here is derived from an EMBL/GenBank/DDBJ whole genome shotgun (WGS) entry which is preliminary data.</text>
</comment>
<dbReference type="InterPro" id="IPR045582">
    <property type="entry name" value="Trehalase-like_N"/>
</dbReference>
<dbReference type="InterPro" id="IPR012341">
    <property type="entry name" value="6hp_glycosidase-like_sf"/>
</dbReference>
<dbReference type="Pfam" id="PF19291">
    <property type="entry name" value="TREH_N"/>
    <property type="match status" value="1"/>
</dbReference>
<reference evidence="4" key="1">
    <citation type="journal article" date="2020" name="bioRxiv">
        <title>A rank-normalized archaeal taxonomy based on genome phylogeny resolves widespread incomplete and uneven classifications.</title>
        <authorList>
            <person name="Rinke C."/>
            <person name="Chuvochina M."/>
            <person name="Mussig A.J."/>
            <person name="Chaumeil P.-A."/>
            <person name="Waite D.W."/>
            <person name="Whitman W.B."/>
            <person name="Parks D.H."/>
            <person name="Hugenholtz P."/>
        </authorList>
    </citation>
    <scope>NUCLEOTIDE SEQUENCE</scope>
    <source>
        <strain evidence="4">UBA8838</strain>
    </source>
</reference>
<dbReference type="Pfam" id="PF00723">
    <property type="entry name" value="Glyco_hydro_15"/>
    <property type="match status" value="1"/>
</dbReference>
<feature type="domain" description="GH15-like" evidence="2">
    <location>
        <begin position="228"/>
        <end position="587"/>
    </location>
</feature>
<dbReference type="InterPro" id="IPR011613">
    <property type="entry name" value="GH15-like"/>
</dbReference>
<accession>A0A832WPE1</accession>
<dbReference type="GO" id="GO:0005975">
    <property type="term" value="P:carbohydrate metabolic process"/>
    <property type="evidence" value="ECO:0007669"/>
    <property type="project" value="InterPro"/>
</dbReference>
<protein>
    <submittedName>
        <fullName evidence="4">Glycoside hydrolase family 15 protein</fullName>
    </submittedName>
</protein>
<gene>
    <name evidence="4" type="ORF">HA332_06160</name>
</gene>
<dbReference type="GeneID" id="1458947"/>
<dbReference type="InterPro" id="IPR054963">
    <property type="entry name" value="Trehalase_2"/>
</dbReference>
<dbReference type="InterPro" id="IPR008928">
    <property type="entry name" value="6-hairpin_glycosidase_sf"/>
</dbReference>
<feature type="domain" description="Trehalase-like N-terminal" evidence="3">
    <location>
        <begin position="22"/>
        <end position="142"/>
    </location>
</feature>
<evidence type="ECO:0000256" key="1">
    <source>
        <dbReference type="ARBA" id="ARBA00006188"/>
    </source>
</evidence>
<proteinExistence type="inferred from homology"/>
<dbReference type="RefSeq" id="WP_010978975.1">
    <property type="nucleotide sequence ID" value="NZ_BAABQO010000004.1"/>
</dbReference>
<dbReference type="InterPro" id="IPR053494">
    <property type="entry name" value="GH15_Enzymes"/>
</dbReference>
<dbReference type="PANTHER" id="PTHR31616:SF0">
    <property type="entry name" value="GLUCAN 1,4-ALPHA-GLUCOSIDASE"/>
    <property type="match status" value="1"/>
</dbReference>
<dbReference type="AlphaFoldDB" id="A0A832WPE1"/>
<dbReference type="Proteomes" id="UP000646844">
    <property type="component" value="Unassembled WGS sequence"/>
</dbReference>
<comment type="similarity">
    <text evidence="1">Belongs to the glycosyl hydrolase 15 family.</text>
</comment>
<sequence length="606" mass="70032">MKNFPLIFIKFLEYYASVNYAFLSNGITSALESQGSIDWFPVPRFDSQSIFTKILDSEKGGYFSVKPIEYNKIQEEYIGYSLILKTTFKKNDLKSMVIDFLPISLPAIIRLYDTELPLEVNILPVFNYGLINAGTEIVKDGVIYRNPLSKEGIELLVYGNYEIISPYKLIIKPGKGYLYLLYSKDLRYGLFSQKGFVYSRPYEAFSKLIALSEKELSRAKRIRKMERFKDIYYRSISVLLGLLYRPSGGIIASPTTSLPEIIGMERNWDYRYVWIRDASYATEALIKANLLTQARRSLDFIISVIDPSSKSFDHPFYTIDGTPPPAEENLDWLSGFKNSKPVRVGNAAYLQIQMDIEGAFMHTLHEYYKETQDDEYINSNYWAIEAIATWVKSYWREPSTDIWEERGVTRHYVHTKVMSWVALDRAYKLAEALGYKKEAEEWKSVANEIKEDIMRHGIVEGSFVRYYGGDEIDSALLTLPLYDFVDANDKIFLNTLKRIESELKIEDGLYLRYKKDFLGSVVHPFALVTPWMARVYIRLNKVEDAIRLLEKLDKCSNSLKLLGEHIDQKNCEARGNFPHSFPHAGIILSIIELEEKLNAENITTNK</sequence>
<evidence type="ECO:0000313" key="5">
    <source>
        <dbReference type="Proteomes" id="UP000646844"/>
    </source>
</evidence>
<dbReference type="PANTHER" id="PTHR31616">
    <property type="entry name" value="TREHALASE"/>
    <property type="match status" value="1"/>
</dbReference>
<dbReference type="NCBIfam" id="NF041084">
    <property type="entry name" value="trehalase_H1_Arch"/>
    <property type="match status" value="1"/>
</dbReference>
<evidence type="ECO:0000259" key="3">
    <source>
        <dbReference type="Pfam" id="PF19291"/>
    </source>
</evidence>
<dbReference type="Gene3D" id="1.50.10.10">
    <property type="match status" value="1"/>
</dbReference>
<name>A0A832WPE1_9CREN</name>
<organism evidence="4 5">
    <name type="scientific">Sulfurisphaera tokodaii</name>
    <dbReference type="NCBI Taxonomy" id="111955"/>
    <lineage>
        <taxon>Archaea</taxon>
        <taxon>Thermoproteota</taxon>
        <taxon>Thermoprotei</taxon>
        <taxon>Sulfolobales</taxon>
        <taxon>Sulfolobaceae</taxon>
        <taxon>Sulfurisphaera</taxon>
    </lineage>
</organism>
<evidence type="ECO:0000259" key="2">
    <source>
        <dbReference type="Pfam" id="PF00723"/>
    </source>
</evidence>
<dbReference type="NCBIfam" id="NF041085">
    <property type="entry name" value="trehalase_H2_Arch"/>
    <property type="match status" value="1"/>
</dbReference>
<dbReference type="SUPFAM" id="SSF48208">
    <property type="entry name" value="Six-hairpin glycosidases"/>
    <property type="match status" value="1"/>
</dbReference>
<dbReference type="GO" id="GO:0004553">
    <property type="term" value="F:hydrolase activity, hydrolyzing O-glycosyl compounds"/>
    <property type="evidence" value="ECO:0007669"/>
    <property type="project" value="UniProtKB-ARBA"/>
</dbReference>
<keyword evidence="4" id="KW-0378">Hydrolase</keyword>
<evidence type="ECO:0000313" key="4">
    <source>
        <dbReference type="EMBL" id="HII73955.1"/>
    </source>
</evidence>
<dbReference type="EMBL" id="DUJO01000025">
    <property type="protein sequence ID" value="HII73955.1"/>
    <property type="molecule type" value="Genomic_DNA"/>
</dbReference>